<evidence type="ECO:0000256" key="1">
    <source>
        <dbReference type="SAM" id="MobiDB-lite"/>
    </source>
</evidence>
<evidence type="ECO:0000313" key="2">
    <source>
        <dbReference type="EMBL" id="KAK6362628.1"/>
    </source>
</evidence>
<protein>
    <submittedName>
        <fullName evidence="2">Uncharacterized protein</fullName>
    </submittedName>
</protein>
<feature type="compositionally biased region" description="Pro residues" evidence="1">
    <location>
        <begin position="33"/>
        <end position="48"/>
    </location>
</feature>
<dbReference type="EMBL" id="JAVHNS010000001">
    <property type="protein sequence ID" value="KAK6362628.1"/>
    <property type="molecule type" value="Genomic_DNA"/>
</dbReference>
<feature type="compositionally biased region" description="Polar residues" evidence="1">
    <location>
        <begin position="121"/>
        <end position="133"/>
    </location>
</feature>
<name>A0AAV9VMT2_9PEZI</name>
<feature type="compositionally biased region" description="Low complexity" evidence="1">
    <location>
        <begin position="1"/>
        <end position="26"/>
    </location>
</feature>
<feature type="region of interest" description="Disordered" evidence="1">
    <location>
        <begin position="597"/>
        <end position="631"/>
    </location>
</feature>
<dbReference type="Proteomes" id="UP001373714">
    <property type="component" value="Unassembled WGS sequence"/>
</dbReference>
<keyword evidence="3" id="KW-1185">Reference proteome</keyword>
<dbReference type="AlphaFoldDB" id="A0AAV9VMT2"/>
<feature type="region of interest" description="Disordered" evidence="1">
    <location>
        <begin position="366"/>
        <end position="386"/>
    </location>
</feature>
<feature type="compositionally biased region" description="Basic and acidic residues" evidence="1">
    <location>
        <begin position="88"/>
        <end position="104"/>
    </location>
</feature>
<feature type="compositionally biased region" description="Acidic residues" evidence="1">
    <location>
        <begin position="753"/>
        <end position="805"/>
    </location>
</feature>
<proteinExistence type="predicted"/>
<gene>
    <name evidence="2" type="ORF">TWF730_000084</name>
</gene>
<evidence type="ECO:0000313" key="3">
    <source>
        <dbReference type="Proteomes" id="UP001373714"/>
    </source>
</evidence>
<feature type="region of interest" description="Disordered" evidence="1">
    <location>
        <begin position="709"/>
        <end position="836"/>
    </location>
</feature>
<feature type="compositionally biased region" description="Polar residues" evidence="1">
    <location>
        <begin position="373"/>
        <end position="386"/>
    </location>
</feature>
<feature type="compositionally biased region" description="Acidic residues" evidence="1">
    <location>
        <begin position="812"/>
        <end position="822"/>
    </location>
</feature>
<feature type="region of interest" description="Disordered" evidence="1">
    <location>
        <begin position="1"/>
        <end position="199"/>
    </location>
</feature>
<sequence length="999" mass="107167">MTSPGQDSSAAQDAGAQNSSASQGAQAKDRVAMPPPPLPKTPSKPPPRSRQRSAGASEKGRSGSKKAPPRSMSIQEWRAAGKNFGQSRDGDRSNTPKFDIKENEPPQGTTKAVELPGPSVQIASSTPVTQPPQKTVEPHKPQEAQNIFQYRSPGTPASGPTSLKDGVHKSKQNHPQIESGAGKMRLGHTTAGNVPSSRAGAMRRKQAILEAPPGAAEEQFVEIRPGIFAMQPGPNSADQMSGRGVPDVVFIPARGQPLPDGFRRMYRDVETSTTGYNMLSQLNKVYPPGNGQPSGMDVANHGPSTDMQNIPMQTMILNTPTPWSQGNFAPTEAPPAMHAGATSTDPTIQSYETPEMMGVNMNIDPAPGLDSLPNDQPTNGGASNDQYPLNPVPVTNNGAPGDISTVGASNVENTFGSGLPTSFVDFLEGRDTVFLPVNEGSNTAVPIESTMSVPPPTIEPETAPTASSYNAPFRIDMNPSGFPPNLGSVPGIFPQATPNGTGMGMGAGANTNFNFTPNQPVPIFGGPTPNMGAFPFVRHLAPPGANVILCPKPRRVLPLPDLDYIAPIPDMRVPPPTKYYGEIPLDLQEFDPSKLFTPWSKPKGRGDSTATTGVPPRPPVGSPGQPSEEWAKGWATGTTARRQIVEDKFRGKVTKADGEGVGTIPVIGGSYRPKVAPHSVLRRKLSPANIPLPPLGEDEEDIPVITIEDDDEDVSMEDGVDFVEEGEEEPEASGGGKVMHEIIEISSSSSDSSDSEEDEEGEDDYEEDYEDYGEGYEEEDQEEDDDDESDEDSDDMEDFTSDDEDIYHYMSEDESDDDEDGGNDTGGAKKSKKGKDDDWAVDFDAYWEAFPLEPEFEKRMLEIAAPVIKRMEERIAAKEALEAAKKKKIAELSEPPKFIGPAPQLQIDGKNKRVSYLDLNNGKPRKSVLPPPPAAKPGARRVSLKSTQEGNLPPVVNSPLKGFDLPKPVPKRVSIKALQQKNAAAKELAQQKPPESTKK</sequence>
<accession>A0AAV9VMT2</accession>
<feature type="compositionally biased region" description="Acidic residues" evidence="1">
    <location>
        <begin position="709"/>
        <end position="731"/>
    </location>
</feature>
<organism evidence="2 3">
    <name type="scientific">Orbilia blumenaviensis</name>
    <dbReference type="NCBI Taxonomy" id="1796055"/>
    <lineage>
        <taxon>Eukaryota</taxon>
        <taxon>Fungi</taxon>
        <taxon>Dikarya</taxon>
        <taxon>Ascomycota</taxon>
        <taxon>Pezizomycotina</taxon>
        <taxon>Orbiliomycetes</taxon>
        <taxon>Orbiliales</taxon>
        <taxon>Orbiliaceae</taxon>
        <taxon>Orbilia</taxon>
    </lineage>
</organism>
<reference evidence="2 3" key="1">
    <citation type="submission" date="2019-10" db="EMBL/GenBank/DDBJ databases">
        <authorList>
            <person name="Palmer J.M."/>
        </authorList>
    </citation>
    <scope>NUCLEOTIDE SEQUENCE [LARGE SCALE GENOMIC DNA]</scope>
    <source>
        <strain evidence="2 3">TWF730</strain>
    </source>
</reference>
<feature type="region of interest" description="Disordered" evidence="1">
    <location>
        <begin position="919"/>
        <end position="999"/>
    </location>
</feature>
<comment type="caution">
    <text evidence="2">The sequence shown here is derived from an EMBL/GenBank/DDBJ whole genome shotgun (WGS) entry which is preliminary data.</text>
</comment>